<dbReference type="EMBL" id="ATAM02000007">
    <property type="protein sequence ID" value="KAL0246996.1"/>
    <property type="molecule type" value="Genomic_DNA"/>
</dbReference>
<comment type="caution">
    <text evidence="1">The sequence shown here is derived from an EMBL/GenBank/DDBJ whole genome shotgun (WGS) entry which is preliminary data.</text>
</comment>
<reference evidence="1 2" key="2">
    <citation type="submission" date="2024-01" db="EMBL/GenBank/DDBJ databases">
        <title>Comparative genomics of Cryptococcus and Kwoniella reveals pathogenesis evolution and contrasting modes of karyotype evolution via chromosome fusion or intercentromeric recombination.</title>
        <authorList>
            <person name="Coelho M.A."/>
            <person name="David-Palma M."/>
            <person name="Shea T."/>
            <person name="Bowers K."/>
            <person name="Mcginley-Smith S."/>
            <person name="Mohammad A.W."/>
            <person name="Gnirke A."/>
            <person name="Yurkov A.M."/>
            <person name="Nowrousian M."/>
            <person name="Sun S."/>
            <person name="Cuomo C.A."/>
            <person name="Heitman J."/>
        </authorList>
    </citation>
    <scope>NUCLEOTIDE SEQUENCE [LARGE SCALE GENOMIC DNA]</scope>
    <source>
        <strain evidence="1 2">IND107</strain>
    </source>
</reference>
<sequence length="73" mass="8319">MEEPFPGHAKIAYPSEEFQGSVSTPCHDHLLNGASQSTCHKQRYRTEGDLARKKQLIRQMMRLRGDTLDNHAP</sequence>
<keyword evidence="2" id="KW-1185">Reference proteome</keyword>
<name>A0ABR3BP75_9TREE</name>
<evidence type="ECO:0000313" key="1">
    <source>
        <dbReference type="EMBL" id="KAL0246996.1"/>
    </source>
</evidence>
<organism evidence="1 2">
    <name type="scientific">Cryptococcus tetragattii IND107</name>
    <dbReference type="NCBI Taxonomy" id="1296105"/>
    <lineage>
        <taxon>Eukaryota</taxon>
        <taxon>Fungi</taxon>
        <taxon>Dikarya</taxon>
        <taxon>Basidiomycota</taxon>
        <taxon>Agaricomycotina</taxon>
        <taxon>Tremellomycetes</taxon>
        <taxon>Tremellales</taxon>
        <taxon>Cryptococcaceae</taxon>
        <taxon>Cryptococcus</taxon>
        <taxon>Cryptococcus gattii species complex</taxon>
    </lineage>
</organism>
<dbReference type="Proteomes" id="UP000054399">
    <property type="component" value="Unassembled WGS sequence"/>
</dbReference>
<accession>A0ABR3BP75</accession>
<dbReference type="RefSeq" id="XP_066612957.1">
    <property type="nucleotide sequence ID" value="XM_066758509.1"/>
</dbReference>
<gene>
    <name evidence="1" type="ORF">I308_104028</name>
</gene>
<protein>
    <submittedName>
        <fullName evidence="1">Uncharacterized protein</fullName>
    </submittedName>
</protein>
<reference evidence="2" key="1">
    <citation type="submission" date="2015-01" db="EMBL/GenBank/DDBJ databases">
        <title>The Genome Sequence of Cryptococcus gattii MMRL2647.</title>
        <authorList>
            <consortium name="The Broad Institute Genomics Platform"/>
            <person name="Cuomo C."/>
            <person name="Litvintseva A."/>
            <person name="Chen Y."/>
            <person name="Heitman J."/>
            <person name="Sun S."/>
            <person name="Springer D."/>
            <person name="Dromer F."/>
            <person name="Young S."/>
            <person name="Zeng Q."/>
            <person name="Gargeya S."/>
            <person name="Abouelleil A."/>
            <person name="Alvarado L."/>
            <person name="Chapman S.B."/>
            <person name="Gainer-Dewar J."/>
            <person name="Goldberg J."/>
            <person name="Griggs A."/>
            <person name="Gujja S."/>
            <person name="Hansen M."/>
            <person name="Howarth C."/>
            <person name="Imamovic A."/>
            <person name="Larimer J."/>
            <person name="Murphy C."/>
            <person name="Naylor J."/>
            <person name="Pearson M."/>
            <person name="Priest M."/>
            <person name="Roberts A."/>
            <person name="Saif S."/>
            <person name="Shea T."/>
            <person name="Sykes S."/>
            <person name="Wortman J."/>
            <person name="Nusbaum C."/>
            <person name="Birren B."/>
        </authorList>
    </citation>
    <scope>NUCLEOTIDE SEQUENCE [LARGE SCALE GENOMIC DNA]</scope>
    <source>
        <strain evidence="2">IND107</strain>
    </source>
</reference>
<proteinExistence type="predicted"/>
<dbReference type="GeneID" id="91990884"/>
<evidence type="ECO:0000313" key="2">
    <source>
        <dbReference type="Proteomes" id="UP000054399"/>
    </source>
</evidence>